<dbReference type="InterPro" id="IPR003869">
    <property type="entry name" value="Polysac_CapD-like"/>
</dbReference>
<dbReference type="CDD" id="cd05237">
    <property type="entry name" value="UDP_invert_4-6DH_SDR_e"/>
    <property type="match status" value="1"/>
</dbReference>
<dbReference type="PANTHER" id="PTHR43318">
    <property type="entry name" value="UDP-N-ACETYLGLUCOSAMINE 4,6-DEHYDRATASE"/>
    <property type="match status" value="1"/>
</dbReference>
<dbReference type="RefSeq" id="WP_009182999.1">
    <property type="nucleotide sequence ID" value="NZ_CM001369.1"/>
</dbReference>
<dbReference type="NCBIfam" id="TIGR03589">
    <property type="entry name" value="PseB"/>
    <property type="match status" value="1"/>
</dbReference>
<evidence type="ECO:0000313" key="3">
    <source>
        <dbReference type="EMBL" id="EHJ45967.1"/>
    </source>
</evidence>
<evidence type="ECO:0000256" key="1">
    <source>
        <dbReference type="ARBA" id="ARBA00007430"/>
    </source>
</evidence>
<keyword evidence="3" id="KW-0614">Plasmid</keyword>
<dbReference type="HOGENOM" id="CLU_013560_4_1_7"/>
<sequence length="351" mass="39404">MIDGASLLITGGTGSFGKACIRIVLKRYKPRRLIVYSRDELKQWQVRQEFPESEYPCLRFFLGDVRDKDRLYRAFNEVDYVIHAAAMKQVQASEYNPFEAIRTNVFGAQNLIEAAIDKGVKKVVCLSTDKAVAPINLYGATKLSADKLFQAAQAYVGAAMATSFAVVRYGNVLGSRGSVVPLFLDQRDKKGRVTITDPAMTRFWITLPDAVDFVLQTFHRMQGGEIFVPKIPSMSIFDLATALCPGCAHENIGRRPGDKMHETMISTHDSFNSIRFNDHFVLVPSTGNRDRYIERHGGTAVEDGFEYSSHLNDWWMTATDLFDMLGADSQGNFWRRTQFEKQAGAADGPRD</sequence>
<name>G7QE73_9BACT</name>
<dbReference type="EC" id="5.1.3.2" evidence="3"/>
<comment type="similarity">
    <text evidence="1">Belongs to the polysaccharide synthase family.</text>
</comment>
<dbReference type="InterPro" id="IPR036291">
    <property type="entry name" value="NAD(P)-bd_dom_sf"/>
</dbReference>
<dbReference type="EMBL" id="CM001369">
    <property type="protein sequence ID" value="EHJ45967.1"/>
    <property type="molecule type" value="Genomic_DNA"/>
</dbReference>
<dbReference type="OrthoDB" id="9769113at2"/>
<keyword evidence="3" id="KW-0413">Isomerase</keyword>
<dbReference type="Gene3D" id="3.40.50.720">
    <property type="entry name" value="NAD(P)-binding Rossmann-like Domain"/>
    <property type="match status" value="1"/>
</dbReference>
<protein>
    <submittedName>
        <fullName evidence="3">UDP-N-acetylglucosamine 4,6-dehydratase</fullName>
        <ecNumber evidence="3">5.1.3.2</ecNumber>
    </submittedName>
</protein>
<dbReference type="GO" id="GO:0003978">
    <property type="term" value="F:UDP-glucose 4-epimerase activity"/>
    <property type="evidence" value="ECO:0007669"/>
    <property type="project" value="UniProtKB-EC"/>
</dbReference>
<dbReference type="InterPro" id="IPR051203">
    <property type="entry name" value="Polysaccharide_Synthase-Rel"/>
</dbReference>
<dbReference type="Proteomes" id="UP000004662">
    <property type="component" value="Plasmid pFW10101"/>
</dbReference>
<feature type="domain" description="Polysaccharide biosynthesis protein CapD-like" evidence="2">
    <location>
        <begin position="7"/>
        <end position="282"/>
    </location>
</feature>
<dbReference type="InterPro" id="IPR020025">
    <property type="entry name" value="PseB"/>
</dbReference>
<dbReference type="AlphaFoldDB" id="G7QE73"/>
<reference evidence="4" key="1">
    <citation type="journal article" date="2015" name="Genome Announc.">
        <title>High-Quality Draft Genome Sequence of Desulfovibrio carbinoliphilus FW-101-2B, an Organic Acid-Oxidizing Sulfate-Reducing Bacterium Isolated from Uranium(VI)-Contaminated Groundwater.</title>
        <authorList>
            <person name="Ramsay B.D."/>
            <person name="Hwang C."/>
            <person name="Woo H.L."/>
            <person name="Carroll S.L."/>
            <person name="Lucas S."/>
            <person name="Han J."/>
            <person name="Lapidus A.L."/>
            <person name="Cheng J.F."/>
            <person name="Goodwin L.A."/>
            <person name="Pitluck S."/>
            <person name="Peters L."/>
            <person name="Chertkov O."/>
            <person name="Held B."/>
            <person name="Detter J.C."/>
            <person name="Han C.S."/>
            <person name="Tapia R."/>
            <person name="Land M.L."/>
            <person name="Hauser L.J."/>
            <person name="Kyrpides N.C."/>
            <person name="Ivanova N.N."/>
            <person name="Mikhailova N."/>
            <person name="Pagani I."/>
            <person name="Woyke T."/>
            <person name="Arkin A.P."/>
            <person name="Dehal P."/>
            <person name="Chivian D."/>
            <person name="Criddle C.S."/>
            <person name="Wu W."/>
            <person name="Chakraborty R."/>
            <person name="Hazen T.C."/>
            <person name="Fields M.W."/>
        </authorList>
    </citation>
    <scope>NUCLEOTIDE SEQUENCE [LARGE SCALE GENOMIC DNA]</scope>
    <source>
        <strain evidence="4">FW-101-2B</strain>
    </source>
</reference>
<proteinExistence type="inferred from homology"/>
<organism evidence="3 4">
    <name type="scientific">Solidesulfovibrio carbinoliphilus subsp. oakridgensis</name>
    <dbReference type="NCBI Taxonomy" id="694327"/>
    <lineage>
        <taxon>Bacteria</taxon>
        <taxon>Pseudomonadati</taxon>
        <taxon>Thermodesulfobacteriota</taxon>
        <taxon>Desulfovibrionia</taxon>
        <taxon>Desulfovibrionales</taxon>
        <taxon>Desulfovibrionaceae</taxon>
        <taxon>Solidesulfovibrio</taxon>
    </lineage>
</organism>
<evidence type="ECO:0000313" key="4">
    <source>
        <dbReference type="Proteomes" id="UP000004662"/>
    </source>
</evidence>
<dbReference type="PANTHER" id="PTHR43318:SF2">
    <property type="entry name" value="UDP-N-ACETYLGLUCOSAMINE 4,6-DEHYDRATASE (INVERTING)"/>
    <property type="match status" value="1"/>
</dbReference>
<gene>
    <name evidence="3" type="ORF">DFW101_3683</name>
</gene>
<accession>G7QE73</accession>
<evidence type="ECO:0000259" key="2">
    <source>
        <dbReference type="Pfam" id="PF02719"/>
    </source>
</evidence>
<dbReference type="eggNOG" id="COG1086">
    <property type="taxonomic scope" value="Bacteria"/>
</dbReference>
<dbReference type="SUPFAM" id="SSF51735">
    <property type="entry name" value="NAD(P)-binding Rossmann-fold domains"/>
    <property type="match status" value="1"/>
</dbReference>
<dbReference type="Pfam" id="PF02719">
    <property type="entry name" value="Polysacc_synt_2"/>
    <property type="match status" value="1"/>
</dbReference>
<geneLocation type="plasmid" evidence="3 4">
    <name>pFW10101</name>
</geneLocation>
<keyword evidence="4" id="KW-1185">Reference proteome</keyword>